<dbReference type="Pfam" id="PF05699">
    <property type="entry name" value="Dimer_Tnp_hAT"/>
    <property type="match status" value="1"/>
</dbReference>
<gene>
    <name evidence="2" type="ORF">AM588_10000875</name>
</gene>
<dbReference type="InterPro" id="IPR008906">
    <property type="entry name" value="HATC_C_dom"/>
</dbReference>
<protein>
    <recommendedName>
        <fullName evidence="1">HAT C-terminal dimerisation domain-containing protein</fullName>
    </recommendedName>
</protein>
<dbReference type="InterPro" id="IPR012337">
    <property type="entry name" value="RNaseH-like_sf"/>
</dbReference>
<name>A0A0W8CMI4_PHYNI</name>
<dbReference type="Proteomes" id="UP000054636">
    <property type="component" value="Unassembled WGS sequence"/>
</dbReference>
<dbReference type="SUPFAM" id="SSF53098">
    <property type="entry name" value="Ribonuclease H-like"/>
    <property type="match status" value="1"/>
</dbReference>
<reference evidence="2 3" key="1">
    <citation type="submission" date="2015-11" db="EMBL/GenBank/DDBJ databases">
        <title>Genomes and virulence difference between two physiological races of Phytophthora nicotianae.</title>
        <authorList>
            <person name="Liu H."/>
            <person name="Ma X."/>
            <person name="Yu H."/>
            <person name="Fang D."/>
            <person name="Li Y."/>
            <person name="Wang X."/>
            <person name="Wang W."/>
            <person name="Dong Y."/>
            <person name="Xiao B."/>
        </authorList>
    </citation>
    <scope>NUCLEOTIDE SEQUENCE [LARGE SCALE GENOMIC DNA]</scope>
    <source>
        <strain evidence="3">race 1</strain>
    </source>
</reference>
<dbReference type="EMBL" id="LNFP01001714">
    <property type="protein sequence ID" value="KUF85254.1"/>
    <property type="molecule type" value="Genomic_DNA"/>
</dbReference>
<evidence type="ECO:0000313" key="3">
    <source>
        <dbReference type="Proteomes" id="UP000054636"/>
    </source>
</evidence>
<dbReference type="GO" id="GO:0046983">
    <property type="term" value="F:protein dimerization activity"/>
    <property type="evidence" value="ECO:0007669"/>
    <property type="project" value="InterPro"/>
</dbReference>
<accession>A0A0W8CMI4</accession>
<evidence type="ECO:0000259" key="1">
    <source>
        <dbReference type="Pfam" id="PF05699"/>
    </source>
</evidence>
<comment type="caution">
    <text evidence="2">The sequence shown here is derived from an EMBL/GenBank/DDBJ whole genome shotgun (WGS) entry which is preliminary data.</text>
</comment>
<proteinExistence type="predicted"/>
<sequence length="137" mass="15519">MAAKETVLDFWKRLEHSGQYRIIPKAVRVLFSIPVSSCQIERDFSVSGAMVSAQRTSLSGDTIDMGIFINRNPEFVNLLQCEEIPRGQHRFHKPSNLLVGIDPDLYMDDVNPDILAEFVSSTSISREFNEEEEKSAL</sequence>
<feature type="domain" description="HAT C-terminal dimerisation" evidence="1">
    <location>
        <begin position="6"/>
        <end position="72"/>
    </location>
</feature>
<evidence type="ECO:0000313" key="2">
    <source>
        <dbReference type="EMBL" id="KUF85254.1"/>
    </source>
</evidence>
<organism evidence="2 3">
    <name type="scientific">Phytophthora nicotianae</name>
    <name type="common">Potato buckeye rot agent</name>
    <name type="synonym">Phytophthora parasitica</name>
    <dbReference type="NCBI Taxonomy" id="4792"/>
    <lineage>
        <taxon>Eukaryota</taxon>
        <taxon>Sar</taxon>
        <taxon>Stramenopiles</taxon>
        <taxon>Oomycota</taxon>
        <taxon>Peronosporomycetes</taxon>
        <taxon>Peronosporales</taxon>
        <taxon>Peronosporaceae</taxon>
        <taxon>Phytophthora</taxon>
    </lineage>
</organism>
<dbReference type="AlphaFoldDB" id="A0A0W8CMI4"/>